<dbReference type="InterPro" id="IPR015424">
    <property type="entry name" value="PyrdxlP-dep_Trfase"/>
</dbReference>
<dbReference type="PANTHER" id="PTHR43799:SF1">
    <property type="entry name" value="ASPARTATE AMINOTRANSFERASE"/>
    <property type="match status" value="1"/>
</dbReference>
<accession>A0A844FCY2</accession>
<organism evidence="1 2">
    <name type="scientific">Clostridium scindens (strain JCM 10418 / VPI 12708)</name>
    <dbReference type="NCBI Taxonomy" id="29347"/>
    <lineage>
        <taxon>Bacteria</taxon>
        <taxon>Bacillati</taxon>
        <taxon>Bacillota</taxon>
        <taxon>Clostridia</taxon>
        <taxon>Lachnospirales</taxon>
        <taxon>Lachnospiraceae</taxon>
    </lineage>
</organism>
<dbReference type="PANTHER" id="PTHR43799">
    <property type="entry name" value="AMINOTRANSFERASE, PUTATIVE-RELATED"/>
    <property type="match status" value="1"/>
</dbReference>
<dbReference type="GO" id="GO:0004069">
    <property type="term" value="F:L-aspartate:2-oxoglutarate aminotransferase activity"/>
    <property type="evidence" value="ECO:0007669"/>
    <property type="project" value="InterPro"/>
</dbReference>
<keyword evidence="1" id="KW-0808">Transferase</keyword>
<proteinExistence type="predicted"/>
<evidence type="ECO:0000313" key="1">
    <source>
        <dbReference type="EMBL" id="MSS41074.1"/>
    </source>
</evidence>
<dbReference type="Gene3D" id="3.90.1150.10">
    <property type="entry name" value="Aspartate Aminotransferase, domain 1"/>
    <property type="match status" value="1"/>
</dbReference>
<sequence>MNQPVNSADALDELKLQYEQAKTKKLNLNMSRGKPAPSQLDLSNGLLKTMDTYITADGTDARNYGIGDGIPECRKLFADLLGLQPQQIIMGGNSSLSMMFDTLASMCLFGTGSSTPWHYYRFQGTPVKFLCPAPGYDRHFRICQELGIGMIPVPLTSEGPDMEMVASLAKKDPLIKGIWCVPLHSNPEGICYSDQVVDQLASMETAADDFRIFWDNAYGIHHIYEKVELMNILEACERHHHPDRAYYFFSTSKITFPGAGLALIASNFSNVAEIKRHMSAQIISYDKINQLRHVQYFQTPENILSHMDRLAQELRPKFDLVLSKLENQFGGTGLASWSTPKGGYFISLYTPPGCAKRTVALAKEAGVTLTDAGATYPYGKDEADRNIRIAPSYPTLEELDAAMDIFILCIKIAALENK</sequence>
<dbReference type="Gene3D" id="3.40.640.10">
    <property type="entry name" value="Type I PLP-dependent aspartate aminotransferase-like (Major domain)"/>
    <property type="match status" value="1"/>
</dbReference>
<dbReference type="InterPro" id="IPR024551">
    <property type="entry name" value="AspAT_Ic"/>
</dbReference>
<dbReference type="Pfam" id="PF12897">
    <property type="entry name" value="Asp_aminotransf"/>
    <property type="match status" value="1"/>
</dbReference>
<dbReference type="CDD" id="cd00609">
    <property type="entry name" value="AAT_like"/>
    <property type="match status" value="1"/>
</dbReference>
<dbReference type="InterPro" id="IPR015422">
    <property type="entry name" value="PyrdxlP-dep_Trfase_small"/>
</dbReference>
<reference evidence="1 2" key="1">
    <citation type="submission" date="2019-08" db="EMBL/GenBank/DDBJ databases">
        <title>In-depth cultivation of the pig gut microbiome towards novel bacterial diversity and tailored functional studies.</title>
        <authorList>
            <person name="Wylensek D."/>
            <person name="Hitch T.C.A."/>
            <person name="Clavel T."/>
        </authorList>
    </citation>
    <scope>NUCLEOTIDE SEQUENCE [LARGE SCALE GENOMIC DNA]</scope>
    <source>
        <strain evidence="1 2">BL-389-WT-3D</strain>
    </source>
</reference>
<gene>
    <name evidence="1" type="ORF">FYJ37_12115</name>
</gene>
<protein>
    <submittedName>
        <fullName evidence="1">Aminotransferase class I/II-fold pyridoxal phosphate-dependent enzyme</fullName>
    </submittedName>
</protein>
<dbReference type="RefSeq" id="WP_154323053.1">
    <property type="nucleotide sequence ID" value="NZ_CP045695.1"/>
</dbReference>
<comment type="caution">
    <text evidence="1">The sequence shown here is derived from an EMBL/GenBank/DDBJ whole genome shotgun (WGS) entry which is preliminary data.</text>
</comment>
<name>A0A844FCY2_CLOSV</name>
<evidence type="ECO:0000313" key="2">
    <source>
        <dbReference type="Proteomes" id="UP000462363"/>
    </source>
</evidence>
<dbReference type="EMBL" id="VUMB01000025">
    <property type="protein sequence ID" value="MSS41074.1"/>
    <property type="molecule type" value="Genomic_DNA"/>
</dbReference>
<keyword evidence="1" id="KW-0032">Aminotransferase</keyword>
<dbReference type="Proteomes" id="UP000462363">
    <property type="component" value="Unassembled WGS sequence"/>
</dbReference>
<dbReference type="SUPFAM" id="SSF53383">
    <property type="entry name" value="PLP-dependent transferases"/>
    <property type="match status" value="1"/>
</dbReference>
<dbReference type="AlphaFoldDB" id="A0A844FCY2"/>
<dbReference type="InterPro" id="IPR015421">
    <property type="entry name" value="PyrdxlP-dep_Trfase_major"/>
</dbReference>